<evidence type="ECO:0000313" key="4">
    <source>
        <dbReference type="EMBL" id="KCZ70460.1"/>
    </source>
</evidence>
<dbReference type="GO" id="GO:0016757">
    <property type="term" value="F:glycosyltransferase activity"/>
    <property type="evidence" value="ECO:0007669"/>
    <property type="project" value="UniProtKB-KW"/>
</dbReference>
<protein>
    <submittedName>
        <fullName evidence="4">Putative phosphoribosyltransferase</fullName>
    </submittedName>
</protein>
<dbReference type="SUPFAM" id="SSF53271">
    <property type="entry name" value="PRTase-like"/>
    <property type="match status" value="1"/>
</dbReference>
<sequence length="239" mass="27186">MHDPCSVEKHGDSFRCHMVSWDEAYRLAKILANKIKRSGFTPDLVIGIARGGFVPACTVCDLLIQKDLVSVKTEHWGIAAASGRAKIKYSLPVEADISGKRILVVDDVADTGDTFSVVVDHINRKNPAEIRTAVLHYKTSSIFIPDYWGEKQDEWKWIIYPWALYEDLAGFIERVLIHPMTHEDIREGLKSNFDIKIPGNDIMEILDDMSLAGSLKRTEKDRVVFWENVETLKQRGEMK</sequence>
<dbReference type="AlphaFoldDB" id="A0A062V510"/>
<dbReference type="PANTHER" id="PTHR43363:SF3">
    <property type="entry name" value="XANTHINE-GUANINE PHOSPHORIBOSYLTRANSFERASE"/>
    <property type="match status" value="1"/>
</dbReference>
<evidence type="ECO:0000259" key="3">
    <source>
        <dbReference type="Pfam" id="PF00156"/>
    </source>
</evidence>
<dbReference type="EMBL" id="JMIY01000008">
    <property type="protein sequence ID" value="KCZ70460.1"/>
    <property type="molecule type" value="Genomic_DNA"/>
</dbReference>
<dbReference type="PANTHER" id="PTHR43363">
    <property type="entry name" value="HYPOXANTHINE PHOSPHORIBOSYLTRANSFERASE"/>
    <property type="match status" value="1"/>
</dbReference>
<proteinExistence type="predicted"/>
<keyword evidence="2 4" id="KW-0808">Transferase</keyword>
<dbReference type="InterPro" id="IPR029057">
    <property type="entry name" value="PRTase-like"/>
</dbReference>
<dbReference type="CDD" id="cd06223">
    <property type="entry name" value="PRTases_typeI"/>
    <property type="match status" value="1"/>
</dbReference>
<reference evidence="4 5" key="1">
    <citation type="journal article" date="2013" name="Nature">
        <title>Anaerobic oxidation of methane coupled to nitrate reduction in a novel archaeal lineage.</title>
        <authorList>
            <person name="Haroon M.F."/>
            <person name="Hu S."/>
            <person name="Shi Y."/>
            <person name="Imelfort M."/>
            <person name="Keller J."/>
            <person name="Hugenholtz P."/>
            <person name="Yuan Z."/>
            <person name="Tyson G.W."/>
        </authorList>
    </citation>
    <scope>NUCLEOTIDE SEQUENCE [LARGE SCALE GENOMIC DNA]</scope>
    <source>
        <strain evidence="4 5">ANME-2d</strain>
    </source>
</reference>
<dbReference type="Proteomes" id="UP000027153">
    <property type="component" value="Unassembled WGS sequence"/>
</dbReference>
<keyword evidence="5" id="KW-1185">Reference proteome</keyword>
<dbReference type="Gene3D" id="3.40.50.2020">
    <property type="match status" value="1"/>
</dbReference>
<name>A0A062V510_9EURY</name>
<dbReference type="PATRIC" id="fig|1392998.3.peg.3366"/>
<comment type="caution">
    <text evidence="4">The sequence shown here is derived from an EMBL/GenBank/DDBJ whole genome shotgun (WGS) entry which is preliminary data.</text>
</comment>
<dbReference type="OrthoDB" id="4952at2157"/>
<accession>A0A062V510</accession>
<gene>
    <name evidence="4" type="ORF">ANME2D_03375</name>
</gene>
<evidence type="ECO:0000313" key="5">
    <source>
        <dbReference type="Proteomes" id="UP000027153"/>
    </source>
</evidence>
<organism evidence="4 5">
    <name type="scientific">Candidatus Methanoperedens nitratireducens</name>
    <dbReference type="NCBI Taxonomy" id="1392998"/>
    <lineage>
        <taxon>Archaea</taxon>
        <taxon>Methanobacteriati</taxon>
        <taxon>Methanobacteriota</taxon>
        <taxon>Stenosarchaea group</taxon>
        <taxon>Methanomicrobia</taxon>
        <taxon>Methanosarcinales</taxon>
        <taxon>ANME-2 cluster</taxon>
        <taxon>Candidatus Methanoperedentaceae</taxon>
        <taxon>Candidatus Methanoperedens</taxon>
    </lineage>
</organism>
<keyword evidence="1 4" id="KW-0328">Glycosyltransferase</keyword>
<dbReference type="RefSeq" id="WP_048093989.1">
    <property type="nucleotide sequence ID" value="NZ_JMIY01000008.1"/>
</dbReference>
<evidence type="ECO:0000256" key="2">
    <source>
        <dbReference type="ARBA" id="ARBA00022679"/>
    </source>
</evidence>
<feature type="domain" description="Phosphoribosyltransferase" evidence="3">
    <location>
        <begin position="26"/>
        <end position="162"/>
    </location>
</feature>
<dbReference type="Pfam" id="PF00156">
    <property type="entry name" value="Pribosyltran"/>
    <property type="match status" value="1"/>
</dbReference>
<evidence type="ECO:0000256" key="1">
    <source>
        <dbReference type="ARBA" id="ARBA00022676"/>
    </source>
</evidence>
<dbReference type="InterPro" id="IPR000836">
    <property type="entry name" value="PRTase_dom"/>
</dbReference>